<keyword evidence="1" id="KW-0732">Signal</keyword>
<protein>
    <submittedName>
        <fullName evidence="2">Uncharacterized protein</fullName>
    </submittedName>
</protein>
<evidence type="ECO:0000256" key="1">
    <source>
        <dbReference type="SAM" id="SignalP"/>
    </source>
</evidence>
<dbReference type="RefSeq" id="WP_106531417.1">
    <property type="nucleotide sequence ID" value="NZ_PYAW01000011.1"/>
</dbReference>
<feature type="chain" id="PRO_5015120024" evidence="1">
    <location>
        <begin position="25"/>
        <end position="694"/>
    </location>
</feature>
<proteinExistence type="predicted"/>
<dbReference type="Proteomes" id="UP000240971">
    <property type="component" value="Unassembled WGS sequence"/>
</dbReference>
<dbReference type="AlphaFoldDB" id="A0A2P8H8Y2"/>
<keyword evidence="3" id="KW-1185">Reference proteome</keyword>
<comment type="caution">
    <text evidence="2">The sequence shown here is derived from an EMBL/GenBank/DDBJ whole genome shotgun (WGS) entry which is preliminary data.</text>
</comment>
<feature type="signal peptide" evidence="1">
    <location>
        <begin position="1"/>
        <end position="24"/>
    </location>
</feature>
<evidence type="ECO:0000313" key="3">
    <source>
        <dbReference type="Proteomes" id="UP000240971"/>
    </source>
</evidence>
<dbReference type="OrthoDB" id="660074at2"/>
<dbReference type="EMBL" id="PYAW01000011">
    <property type="protein sequence ID" value="PSL42682.1"/>
    <property type="molecule type" value="Genomic_DNA"/>
</dbReference>
<sequence>MKLQGLLSVCAGTLFCIFSQKASAQQLKLGMNPTLLNKNALLELNADKQGLLLPRIAKVQILAGGALFGAADGMFVYIIDDKALYLKKTAGWQKVLEFSDIIAGTGIGIAGSTITNTGVTTFKTRTGDILPAAGDYSINMMGDATITAPANNQLLQYQAGKWINWTPPNFALASRNLSIAPGTGIASVTAAPVGTDLSADRTWTITADNGTALWNANKLSGVPILFTIPPANNDVLTFNGTQWQAKAPAAATGVTSVGLTMPSIFTVTGSPVTTSGTLTAALASQTANQVFAAPNGSNGVPLFRLLTATDIPNLDAGKITTGTLPVSRGGTGVSAIGSPGDMLRVKDATTLEFFTPAYVATSRQITLAKGTGIASITPLPLGADLSADRTWTITADNTNALWNANKIQNNAVSTATPNDGDVLKWNVASSTYVPAPDITGGASYGNLASNDITYADAPDPKYRMKIWASPTSGIVTNGPGGTSAWAWSVLSFQNTGYTTQLYFDKNTLALREWKNNPAPPPPLIAGTNPWYKVVTTLGSNAFTPGGLLFANQTVDATTETTQDAANLFWDNTNKELGIKTNTPAASLDVNGTVKLGATGTILTNVMKGTVTLPSSGNMNNNTSRLYTGAITVSSGGTVNANATIIINPQSNLATGMIIGWARSTGAGNNINVSFTNSSGAVSNPAGTYDVTIIQ</sequence>
<name>A0A2P8H8Y2_CHINA</name>
<organism evidence="2 3">
    <name type="scientific">Chitinophaga niastensis</name>
    <dbReference type="NCBI Taxonomy" id="536980"/>
    <lineage>
        <taxon>Bacteria</taxon>
        <taxon>Pseudomonadati</taxon>
        <taxon>Bacteroidota</taxon>
        <taxon>Chitinophagia</taxon>
        <taxon>Chitinophagales</taxon>
        <taxon>Chitinophagaceae</taxon>
        <taxon>Chitinophaga</taxon>
    </lineage>
</organism>
<gene>
    <name evidence="2" type="ORF">CLV51_11167</name>
</gene>
<reference evidence="2 3" key="1">
    <citation type="submission" date="2018-03" db="EMBL/GenBank/DDBJ databases">
        <title>Genomic Encyclopedia of Archaeal and Bacterial Type Strains, Phase II (KMG-II): from individual species to whole genera.</title>
        <authorList>
            <person name="Goeker M."/>
        </authorList>
    </citation>
    <scope>NUCLEOTIDE SEQUENCE [LARGE SCALE GENOMIC DNA]</scope>
    <source>
        <strain evidence="2 3">DSM 24859</strain>
    </source>
</reference>
<evidence type="ECO:0000313" key="2">
    <source>
        <dbReference type="EMBL" id="PSL42682.1"/>
    </source>
</evidence>
<accession>A0A2P8H8Y2</accession>